<evidence type="ECO:0000256" key="9">
    <source>
        <dbReference type="ARBA" id="ARBA00022967"/>
    </source>
</evidence>
<feature type="transmembrane region" description="Helical" evidence="17">
    <location>
        <begin position="490"/>
        <end position="508"/>
    </location>
</feature>
<feature type="transmembrane region" description="Helical" evidence="17">
    <location>
        <begin position="153"/>
        <end position="172"/>
    </location>
</feature>
<feature type="transmembrane region" description="Helical" evidence="17">
    <location>
        <begin position="369"/>
        <end position="395"/>
    </location>
</feature>
<keyword evidence="5 17" id="KW-0813">Transport</keyword>
<accession>K7ZWQ8</accession>
<evidence type="ECO:0000256" key="2">
    <source>
        <dbReference type="ARBA" id="ARBA00004448"/>
    </source>
</evidence>
<evidence type="ECO:0000256" key="13">
    <source>
        <dbReference type="ARBA" id="ARBA00023075"/>
    </source>
</evidence>
<evidence type="ECO:0000256" key="8">
    <source>
        <dbReference type="ARBA" id="ARBA00022792"/>
    </source>
</evidence>
<name>K7ZWQ8_9CRUS</name>
<keyword evidence="6" id="KW-0679">Respiratory chain</keyword>
<keyword evidence="14 17" id="KW-0496">Mitochondrion</keyword>
<keyword evidence="13 17" id="KW-0830">Ubiquinone</keyword>
<feature type="transmembrane region" description="Helical" evidence="17">
    <location>
        <begin position="50"/>
        <end position="76"/>
    </location>
</feature>
<keyword evidence="10" id="KW-0249">Electron transport</keyword>
<feature type="transmembrane region" description="Helical" evidence="17">
    <location>
        <begin position="520"/>
        <end position="538"/>
    </location>
</feature>
<feature type="transmembrane region" description="Helical" evidence="17">
    <location>
        <begin position="416"/>
        <end position="438"/>
    </location>
</feature>
<comment type="catalytic activity">
    <reaction evidence="16 17">
        <text>a ubiquinone + NADH + 5 H(+)(in) = a ubiquinol + NAD(+) + 4 H(+)(out)</text>
        <dbReference type="Rhea" id="RHEA:29091"/>
        <dbReference type="Rhea" id="RHEA-COMP:9565"/>
        <dbReference type="Rhea" id="RHEA-COMP:9566"/>
        <dbReference type="ChEBI" id="CHEBI:15378"/>
        <dbReference type="ChEBI" id="CHEBI:16389"/>
        <dbReference type="ChEBI" id="CHEBI:17976"/>
        <dbReference type="ChEBI" id="CHEBI:57540"/>
        <dbReference type="ChEBI" id="CHEBI:57945"/>
        <dbReference type="EC" id="7.1.1.2"/>
    </reaction>
</comment>
<dbReference type="PANTHER" id="PTHR42829:SF2">
    <property type="entry name" value="NADH-UBIQUINONE OXIDOREDUCTASE CHAIN 5"/>
    <property type="match status" value="1"/>
</dbReference>
<dbReference type="GO" id="GO:0008137">
    <property type="term" value="F:NADH dehydrogenase (ubiquinone) activity"/>
    <property type="evidence" value="ECO:0007669"/>
    <property type="project" value="UniProtKB-EC"/>
</dbReference>
<dbReference type="GO" id="GO:0042773">
    <property type="term" value="P:ATP synthesis coupled electron transport"/>
    <property type="evidence" value="ECO:0007669"/>
    <property type="project" value="InterPro"/>
</dbReference>
<keyword evidence="15 17" id="KW-0472">Membrane</keyword>
<evidence type="ECO:0000256" key="4">
    <source>
        <dbReference type="ARBA" id="ARBA00021096"/>
    </source>
</evidence>
<organism evidence="21">
    <name type="scientific">Metacrangonyx samanensis</name>
    <dbReference type="NCBI Taxonomy" id="1199140"/>
    <lineage>
        <taxon>Eukaryota</taxon>
        <taxon>Metazoa</taxon>
        <taxon>Ecdysozoa</taxon>
        <taxon>Arthropoda</taxon>
        <taxon>Crustacea</taxon>
        <taxon>Multicrustacea</taxon>
        <taxon>Malacostraca</taxon>
        <taxon>Eumalacostraca</taxon>
        <taxon>Peracarida</taxon>
        <taxon>Amphipoda</taxon>
        <taxon>Senticaudata</taxon>
        <taxon>Hadziida</taxon>
        <taxon>Hadzioidea</taxon>
        <taxon>Metacrangonyctidae</taxon>
        <taxon>Metacrangonyx</taxon>
    </lineage>
</organism>
<reference evidence="21" key="2">
    <citation type="submission" date="2012-06" db="EMBL/GenBank/DDBJ databases">
        <authorList>
            <person name="Fan L."/>
        </authorList>
    </citation>
    <scope>NUCLEOTIDE SEQUENCE</scope>
</reference>
<evidence type="ECO:0000256" key="15">
    <source>
        <dbReference type="ARBA" id="ARBA00023136"/>
    </source>
</evidence>
<evidence type="ECO:0000259" key="20">
    <source>
        <dbReference type="Pfam" id="PF06455"/>
    </source>
</evidence>
<comment type="function">
    <text evidence="1">Core subunit of the mitochondrial membrane respiratory chain NADH dehydrogenase (Complex I) that is believed to belong to the minimal assembly required for catalysis. Complex I functions in the transfer of electrons from NADH to the respiratory chain. The immediate electron acceptor for the enzyme is believed to be ubiquinone.</text>
</comment>
<geneLocation type="mitochondrion" evidence="21"/>
<dbReference type="EC" id="7.1.1.2" evidence="3 17"/>
<keyword evidence="8" id="KW-0999">Mitochondrion inner membrane</keyword>
<evidence type="ECO:0000256" key="17">
    <source>
        <dbReference type="RuleBase" id="RU003404"/>
    </source>
</evidence>
<keyword evidence="11 17" id="KW-1133">Transmembrane helix</keyword>
<dbReference type="GO" id="GO:0015990">
    <property type="term" value="P:electron transport coupled proton transport"/>
    <property type="evidence" value="ECO:0007669"/>
    <property type="project" value="TreeGrafter"/>
</dbReference>
<evidence type="ECO:0000256" key="10">
    <source>
        <dbReference type="ARBA" id="ARBA00022982"/>
    </source>
</evidence>
<dbReference type="PANTHER" id="PTHR42829">
    <property type="entry name" value="NADH-UBIQUINONE OXIDOREDUCTASE CHAIN 5"/>
    <property type="match status" value="1"/>
</dbReference>
<evidence type="ECO:0000259" key="18">
    <source>
        <dbReference type="Pfam" id="PF00361"/>
    </source>
</evidence>
<feature type="domain" description="NADH dehydrogenase subunit 5 C-terminal" evidence="20">
    <location>
        <begin position="389"/>
        <end position="568"/>
    </location>
</feature>
<feature type="transmembrane region" description="Helical" evidence="17">
    <location>
        <begin position="88"/>
        <end position="107"/>
    </location>
</feature>
<evidence type="ECO:0000256" key="14">
    <source>
        <dbReference type="ARBA" id="ARBA00023128"/>
    </source>
</evidence>
<keyword evidence="12 17" id="KW-0520">NAD</keyword>
<comment type="similarity">
    <text evidence="17">Belongs to the complex I subunit 5 family.</text>
</comment>
<feature type="transmembrane region" description="Helical" evidence="17">
    <location>
        <begin position="550"/>
        <end position="568"/>
    </location>
</feature>
<feature type="domain" description="NADH-Ubiquinone oxidoreductase (complex I) chain 5 N-terminal" evidence="19">
    <location>
        <begin position="44"/>
        <end position="92"/>
    </location>
</feature>
<feature type="transmembrane region" description="Helical" evidence="17">
    <location>
        <begin position="178"/>
        <end position="201"/>
    </location>
</feature>
<feature type="transmembrane region" description="Helical" evidence="17">
    <location>
        <begin position="292"/>
        <end position="314"/>
    </location>
</feature>
<evidence type="ECO:0000313" key="21">
    <source>
        <dbReference type="EMBL" id="CCI69310.1"/>
    </source>
</evidence>
<evidence type="ECO:0000256" key="12">
    <source>
        <dbReference type="ARBA" id="ARBA00023027"/>
    </source>
</evidence>
<protein>
    <recommendedName>
        <fullName evidence="4 17">NADH-ubiquinone oxidoreductase chain 5</fullName>
        <ecNumber evidence="3 17">7.1.1.2</ecNumber>
    </recommendedName>
</protein>
<keyword evidence="9" id="KW-1278">Translocase</keyword>
<feature type="transmembrane region" description="Helical" evidence="17">
    <location>
        <begin position="7"/>
        <end position="30"/>
    </location>
</feature>
<dbReference type="PRINTS" id="PR01434">
    <property type="entry name" value="NADHDHGNASE5"/>
</dbReference>
<feature type="transmembrane region" description="Helical" evidence="17">
    <location>
        <begin position="238"/>
        <end position="261"/>
    </location>
</feature>
<evidence type="ECO:0000256" key="6">
    <source>
        <dbReference type="ARBA" id="ARBA00022660"/>
    </source>
</evidence>
<feature type="transmembrane region" description="Helical" evidence="17">
    <location>
        <begin position="335"/>
        <end position="357"/>
    </location>
</feature>
<comment type="function">
    <text evidence="17">Core subunit of the mitochondrial membrane respiratory chain NADH dehydrogenase (Complex I) which catalyzes electron transfer from NADH through the respiratory chain, using ubiquinone as an electron acceptor. Essential for the catalytic activity and assembly of complex I.</text>
</comment>
<dbReference type="GO" id="GO:0005743">
    <property type="term" value="C:mitochondrial inner membrane"/>
    <property type="evidence" value="ECO:0007669"/>
    <property type="project" value="UniProtKB-SubCell"/>
</dbReference>
<evidence type="ECO:0000256" key="11">
    <source>
        <dbReference type="ARBA" id="ARBA00022989"/>
    </source>
</evidence>
<dbReference type="AlphaFoldDB" id="K7ZWQ8"/>
<feature type="transmembrane region" description="Helical" evidence="17">
    <location>
        <begin position="213"/>
        <end position="232"/>
    </location>
</feature>
<gene>
    <name evidence="21" type="primary">nad5</name>
</gene>
<reference evidence="21" key="1">
    <citation type="journal article" date="2012" name="Curr. Biol.">
        <title>Mitogenomic phylogenetic analysis supports continental-scale vicariance in subterranean thalassoid crustaceans.</title>
        <authorList>
            <person name="Bauza-Ribot M.M."/>
            <person name="Juan C."/>
            <person name="Nardi F."/>
            <person name="Oromi P."/>
            <person name="Pons J."/>
            <person name="Jaume D."/>
        </authorList>
    </citation>
    <scope>NUCLEOTIDE SEQUENCE</scope>
</reference>
<feature type="domain" description="NADH:quinone oxidoreductase/Mrp antiporter transmembrane" evidence="18">
    <location>
        <begin position="108"/>
        <end position="382"/>
    </location>
</feature>
<dbReference type="EMBL" id="HE860505">
    <property type="protein sequence ID" value="CCI69310.1"/>
    <property type="molecule type" value="Genomic_DNA"/>
</dbReference>
<evidence type="ECO:0000259" key="19">
    <source>
        <dbReference type="Pfam" id="PF00662"/>
    </source>
</evidence>
<sequence length="569" mass="64947">MKIKESVYYISMNIMLFINLTSLITLMYLMFKQESIFLEWELFSLNGVPIIFLVLLDTMSCMFLFTVTLISGVICGYSKYYMEGDKDFLRFMLILLLFVSSMMLFILSPNLVSLLLGWDGLGLSSYVLVIYYQNEYACNSGMLTVLSNRIGDAMILICICLMFAKGSWNFMLETTTSKLLLIFLIMGSITKSAQIPFSAWLPAAMAAPTPVSALVHSSTLVTAGVYLLIRFYPCLYDSEIFCFLLVSSCMTMIMSGWMANFEMDMKKIIALSTLSQLGFMMISISLGKPELAFFHLITHAMFKSTIFMCAGIMIHNMVNSQDLRLTSNFFMAGPLLGLFFAVSNMSLCGFPFLAGFFSKDLLLENILSYNMNLVFILMLGVGTGLTISYSFRTLYYMSNNAGSSVILQVKEMDFTLVKMMSIMIIMSMSSGFIFSWLYVPTLYMYMNLTYLWKFLVLNVMILSFFMAYLKMNNFLLSYSTKLNIFKKASYLMMYLPFVSSQLISIPSLKSSYSFNKNIDLGWLEYLFGMFMYKNFSLVNYKLMFSQVSKFLKIMLTSLALIIALLINFM</sequence>
<dbReference type="GO" id="GO:0003954">
    <property type="term" value="F:NADH dehydrogenase activity"/>
    <property type="evidence" value="ECO:0007669"/>
    <property type="project" value="TreeGrafter"/>
</dbReference>
<comment type="subcellular location">
    <subcellularLocation>
        <location evidence="2">Mitochondrion inner membrane</location>
        <topology evidence="2">Multi-pass membrane protein</topology>
    </subcellularLocation>
</comment>
<dbReference type="Pfam" id="PF00361">
    <property type="entry name" value="Proton_antipo_M"/>
    <property type="match status" value="1"/>
</dbReference>
<dbReference type="Pfam" id="PF00662">
    <property type="entry name" value="Proton_antipo_N"/>
    <property type="match status" value="1"/>
</dbReference>
<evidence type="ECO:0000256" key="1">
    <source>
        <dbReference type="ARBA" id="ARBA00003257"/>
    </source>
</evidence>
<evidence type="ECO:0000256" key="5">
    <source>
        <dbReference type="ARBA" id="ARBA00022448"/>
    </source>
</evidence>
<feature type="transmembrane region" description="Helical" evidence="17">
    <location>
        <begin position="450"/>
        <end position="469"/>
    </location>
</feature>
<evidence type="ECO:0000256" key="3">
    <source>
        <dbReference type="ARBA" id="ARBA00012944"/>
    </source>
</evidence>
<dbReference type="Pfam" id="PF06455">
    <property type="entry name" value="NADH5_C"/>
    <property type="match status" value="1"/>
</dbReference>
<evidence type="ECO:0000256" key="16">
    <source>
        <dbReference type="ARBA" id="ARBA00049551"/>
    </source>
</evidence>
<dbReference type="InterPro" id="IPR010934">
    <property type="entry name" value="NADH_DH_su5_C"/>
</dbReference>
<keyword evidence="7 17" id="KW-0812">Transmembrane</keyword>
<dbReference type="InterPro" id="IPR001516">
    <property type="entry name" value="Proton_antipo_N"/>
</dbReference>
<evidence type="ECO:0000256" key="7">
    <source>
        <dbReference type="ARBA" id="ARBA00022692"/>
    </source>
</evidence>
<proteinExistence type="inferred from homology"/>
<dbReference type="InterPro" id="IPR003945">
    <property type="entry name" value="NU5C-like"/>
</dbReference>
<dbReference type="InterPro" id="IPR001750">
    <property type="entry name" value="ND/Mrp_TM"/>
</dbReference>